<evidence type="ECO:0000259" key="5">
    <source>
        <dbReference type="Pfam" id="PF00171"/>
    </source>
</evidence>
<evidence type="ECO:0000313" key="7">
    <source>
        <dbReference type="Proteomes" id="UP000191025"/>
    </source>
</evidence>
<gene>
    <name evidence="6" type="ORF">B5J94_05710</name>
</gene>
<dbReference type="Gene3D" id="3.40.309.10">
    <property type="entry name" value="Aldehyde Dehydrogenase, Chain A, domain 2"/>
    <property type="match status" value="1"/>
</dbReference>
<dbReference type="PANTHER" id="PTHR43111">
    <property type="entry name" value="ALDEHYDE DEHYDROGENASE B-RELATED"/>
    <property type="match status" value="1"/>
</dbReference>
<dbReference type="AlphaFoldDB" id="A0A1V4GZA8"/>
<dbReference type="InterPro" id="IPR016163">
    <property type="entry name" value="Ald_DH_C"/>
</dbReference>
<dbReference type="SUPFAM" id="SSF53720">
    <property type="entry name" value="ALDH-like"/>
    <property type="match status" value="1"/>
</dbReference>
<protein>
    <submittedName>
        <fullName evidence="6">Aldehyde dehydrogenase</fullName>
    </submittedName>
</protein>
<comment type="similarity">
    <text evidence="1 4">Belongs to the aldehyde dehydrogenase family.</text>
</comment>
<dbReference type="PROSITE" id="PS00687">
    <property type="entry name" value="ALDEHYDE_DEHYDR_GLU"/>
    <property type="match status" value="1"/>
</dbReference>
<evidence type="ECO:0000256" key="2">
    <source>
        <dbReference type="ARBA" id="ARBA00023002"/>
    </source>
</evidence>
<dbReference type="FunFam" id="3.40.309.10:FF:000012">
    <property type="entry name" value="Betaine aldehyde dehydrogenase"/>
    <property type="match status" value="1"/>
</dbReference>
<keyword evidence="2 4" id="KW-0560">Oxidoreductase</keyword>
<dbReference type="InterPro" id="IPR016161">
    <property type="entry name" value="Ald_DH/histidinol_DH"/>
</dbReference>
<dbReference type="InterPro" id="IPR016162">
    <property type="entry name" value="Ald_DH_N"/>
</dbReference>
<sequence length="504" mass="55573">MRYANPNTDGSKVNFKSQYENFIGGEWVAPVKGEYFDDISPVDGKAFAKVPDSTSEDIELALDAAHKAKDAWAKTSPMERSNLLLKIADRLEENLETLAVAETWENGKPVRETLAADIPLAIDHFRYFAGCIRAQEGGISEIDHDTVAYHFHEPLGVVGQIIPWNFPILMAAWKIAPALAAGNCIVLKPAEQTPVSILVLTELIEDILPKGVLNIVNGDGLKVGKPLATNPRISKIAFTGSTEVGQYIMQYATENIIPVTLELGGKSPNVFFADVMDKDDEFLDKALEGFAMFALNQGEVCTCPSRALVHESIADEFIRRAIDRVKNIKTGHPLDTETMIGAQASQEQQDKILKYIDIGQKEGAELLTGGGERKENEDGGFYIEPTVFKGTNEMQVFRDEIFGPVLTVTTFKDFDEAMQIANDTMYGLGAGVWSRDGTTAYRAGRAIQAGRVWTNCYHIYPAHAAFGGYKKSGIGRENHKMMLSHYQQTKNLLVSYSPKAMGFF</sequence>
<proteinExistence type="inferred from homology"/>
<dbReference type="FunFam" id="3.40.605.10:FF:000001">
    <property type="entry name" value="Aldehyde dehydrogenase 1"/>
    <property type="match status" value="1"/>
</dbReference>
<feature type="active site" evidence="3">
    <location>
        <position position="262"/>
    </location>
</feature>
<dbReference type="EMBL" id="MXAN01000035">
    <property type="protein sequence ID" value="OPH37466.1"/>
    <property type="molecule type" value="Genomic_DNA"/>
</dbReference>
<dbReference type="PANTHER" id="PTHR43111:SF1">
    <property type="entry name" value="ALDEHYDE DEHYDROGENASE B-RELATED"/>
    <property type="match status" value="1"/>
</dbReference>
<dbReference type="Gene3D" id="3.40.605.10">
    <property type="entry name" value="Aldehyde Dehydrogenase, Chain A, domain 1"/>
    <property type="match status" value="1"/>
</dbReference>
<accession>A0A1V4GZA8</accession>
<name>A0A1V4GZA8_MORLA</name>
<evidence type="ECO:0000313" key="6">
    <source>
        <dbReference type="EMBL" id="OPH37466.1"/>
    </source>
</evidence>
<dbReference type="Pfam" id="PF00171">
    <property type="entry name" value="Aldedh"/>
    <property type="match status" value="1"/>
</dbReference>
<reference evidence="7" key="1">
    <citation type="submission" date="2017-03" db="EMBL/GenBank/DDBJ databases">
        <title>Draft genome sequence of Moraxella equi CCUG 4950T type strain.</title>
        <authorList>
            <person name="Salva-Serra F."/>
            <person name="Engstrom-Jakobsson H."/>
            <person name="Thorell K."/>
            <person name="Jaen-Luchoro D."/>
            <person name="Gonzales-Siles L."/>
            <person name="Karlsson R."/>
            <person name="Yazdan S."/>
            <person name="Boulund F."/>
            <person name="Johnning A."/>
            <person name="Engstrand L."/>
            <person name="Kristiansson E."/>
            <person name="Moore E."/>
        </authorList>
    </citation>
    <scope>NUCLEOTIDE SEQUENCE [LARGE SCALE GENOMIC DNA]</scope>
    <source>
        <strain evidence="7">CCUG 4441</strain>
    </source>
</reference>
<dbReference type="RefSeq" id="WP_062501505.1">
    <property type="nucleotide sequence ID" value="NZ_MXAN01000035.1"/>
</dbReference>
<dbReference type="GO" id="GO:0004030">
    <property type="term" value="F:aldehyde dehydrogenase [NAD(P)+] activity"/>
    <property type="evidence" value="ECO:0007669"/>
    <property type="project" value="UniProtKB-ARBA"/>
</dbReference>
<dbReference type="InterPro" id="IPR016160">
    <property type="entry name" value="Ald_DH_CS_CYS"/>
</dbReference>
<comment type="caution">
    <text evidence="6">The sequence shown here is derived from an EMBL/GenBank/DDBJ whole genome shotgun (WGS) entry which is preliminary data.</text>
</comment>
<evidence type="ECO:0000256" key="3">
    <source>
        <dbReference type="PROSITE-ProRule" id="PRU10007"/>
    </source>
</evidence>
<dbReference type="InterPro" id="IPR029510">
    <property type="entry name" value="Ald_DH_CS_GLU"/>
</dbReference>
<evidence type="ECO:0000256" key="4">
    <source>
        <dbReference type="RuleBase" id="RU003345"/>
    </source>
</evidence>
<dbReference type="PROSITE" id="PS00070">
    <property type="entry name" value="ALDEHYDE_DEHYDR_CYS"/>
    <property type="match status" value="1"/>
</dbReference>
<dbReference type="InterPro" id="IPR015590">
    <property type="entry name" value="Aldehyde_DH_dom"/>
</dbReference>
<dbReference type="CDD" id="cd07559">
    <property type="entry name" value="ALDH_ACDHII_AcoD-like"/>
    <property type="match status" value="1"/>
</dbReference>
<evidence type="ECO:0000256" key="1">
    <source>
        <dbReference type="ARBA" id="ARBA00009986"/>
    </source>
</evidence>
<dbReference type="Proteomes" id="UP000191025">
    <property type="component" value="Unassembled WGS sequence"/>
</dbReference>
<organism evidence="6 7">
    <name type="scientific">Moraxella lacunata</name>
    <dbReference type="NCBI Taxonomy" id="477"/>
    <lineage>
        <taxon>Bacteria</taxon>
        <taxon>Pseudomonadati</taxon>
        <taxon>Pseudomonadota</taxon>
        <taxon>Gammaproteobacteria</taxon>
        <taxon>Moraxellales</taxon>
        <taxon>Moraxellaceae</taxon>
        <taxon>Moraxella</taxon>
    </lineage>
</organism>
<feature type="domain" description="Aldehyde dehydrogenase" evidence="5">
    <location>
        <begin position="27"/>
        <end position="491"/>
    </location>
</feature>